<reference evidence="1" key="1">
    <citation type="submission" date="2014-12" db="EMBL/GenBank/DDBJ databases">
        <title>Insight into the proteome of Arion vulgaris.</title>
        <authorList>
            <person name="Aradska J."/>
            <person name="Bulat T."/>
            <person name="Smidak R."/>
            <person name="Sarate P."/>
            <person name="Gangsoo J."/>
            <person name="Sialana F."/>
            <person name="Bilban M."/>
            <person name="Lubec G."/>
        </authorList>
    </citation>
    <scope>NUCLEOTIDE SEQUENCE</scope>
    <source>
        <tissue evidence="1">Skin</tissue>
    </source>
</reference>
<proteinExistence type="predicted"/>
<name>A0A0B6Z632_9EUPU</name>
<dbReference type="EMBL" id="HACG01016486">
    <property type="protein sequence ID" value="CEK63351.1"/>
    <property type="molecule type" value="Transcribed_RNA"/>
</dbReference>
<protein>
    <submittedName>
        <fullName evidence="1">Uncharacterized protein</fullName>
    </submittedName>
</protein>
<accession>A0A0B6Z632</accession>
<gene>
    <name evidence="1" type="primary">ORF48006</name>
</gene>
<organism evidence="1">
    <name type="scientific">Arion vulgaris</name>
    <dbReference type="NCBI Taxonomy" id="1028688"/>
    <lineage>
        <taxon>Eukaryota</taxon>
        <taxon>Metazoa</taxon>
        <taxon>Spiralia</taxon>
        <taxon>Lophotrochozoa</taxon>
        <taxon>Mollusca</taxon>
        <taxon>Gastropoda</taxon>
        <taxon>Heterobranchia</taxon>
        <taxon>Euthyneura</taxon>
        <taxon>Panpulmonata</taxon>
        <taxon>Eupulmonata</taxon>
        <taxon>Stylommatophora</taxon>
        <taxon>Helicina</taxon>
        <taxon>Arionoidea</taxon>
        <taxon>Arionidae</taxon>
        <taxon>Arion</taxon>
    </lineage>
</organism>
<feature type="non-terminal residue" evidence="1">
    <location>
        <position position="1"/>
    </location>
</feature>
<sequence length="323" mass="35666">PTTSSEYFFLRKVHSSDDIRMMTNQAMDKNTEVPLDIGLQSSSIPNVSSISLNIIEDQIYEVNNLDNVQLHDANNMVSINSFQGHSLNRSQGFSCNNSHSLYMSSDIQSQDNSDFNHINVETLLPLSSSSQDPSTSKSSLPASHLCWDISLESNPVKSCMVTISQIQGSKDNHCVSILEKDTASMISTFDNLPSHQLHLKCFSRHDSMQMPATPESIPDLQKFTSRASSLLRGHDSFTCTTFTETNSRFTTKKARLDYSSSLPASVDFALKQLDLSFGSNTCDKSDDCSLPDCISINLVNDLSLNDSACTSSSKLTLKRKSCQ</sequence>
<dbReference type="AlphaFoldDB" id="A0A0B6Z632"/>
<evidence type="ECO:0000313" key="1">
    <source>
        <dbReference type="EMBL" id="CEK63351.1"/>
    </source>
</evidence>